<dbReference type="PANTHER" id="PTHR14865:SF2">
    <property type="entry name" value="CST COMPLEX SUBUNIT CTC1"/>
    <property type="match status" value="1"/>
</dbReference>
<proteinExistence type="inferred from homology"/>
<keyword evidence="5" id="KW-0158">Chromosome</keyword>
<keyword evidence="6" id="KW-0779">Telomere</keyword>
<gene>
    <name evidence="11" type="primary">LOC107121599</name>
</gene>
<feature type="compositionally biased region" description="Basic and acidic residues" evidence="9">
    <location>
        <begin position="71"/>
        <end position="85"/>
    </location>
</feature>
<evidence type="ECO:0000313" key="11">
    <source>
        <dbReference type="RefSeq" id="XP_015280021.1"/>
    </source>
</evidence>
<comment type="similarity">
    <text evidence="3">Belongs to the CTC1 family.</text>
</comment>
<accession>A0ABM1L234</accession>
<evidence type="ECO:0000256" key="2">
    <source>
        <dbReference type="ARBA" id="ARBA00004574"/>
    </source>
</evidence>
<name>A0ABM1L234_GEKJA</name>
<evidence type="ECO:0000256" key="6">
    <source>
        <dbReference type="ARBA" id="ARBA00022895"/>
    </source>
</evidence>
<dbReference type="GeneID" id="107121599"/>
<evidence type="ECO:0000313" key="10">
    <source>
        <dbReference type="Proteomes" id="UP000694871"/>
    </source>
</evidence>
<feature type="region of interest" description="Disordered" evidence="9">
    <location>
        <begin position="71"/>
        <end position="125"/>
    </location>
</feature>
<dbReference type="InterPro" id="IPR042617">
    <property type="entry name" value="CTC1-like"/>
</dbReference>
<evidence type="ECO:0000256" key="3">
    <source>
        <dbReference type="ARBA" id="ARBA00006332"/>
    </source>
</evidence>
<dbReference type="InterPro" id="IPR029156">
    <property type="entry name" value="CTC1"/>
</dbReference>
<dbReference type="RefSeq" id="XP_015280021.1">
    <property type="nucleotide sequence ID" value="XM_015424535.1"/>
</dbReference>
<evidence type="ECO:0000256" key="1">
    <source>
        <dbReference type="ARBA" id="ARBA00004123"/>
    </source>
</evidence>
<comment type="subcellular location">
    <subcellularLocation>
        <location evidence="2">Chromosome</location>
        <location evidence="2">Telomere</location>
    </subcellularLocation>
    <subcellularLocation>
        <location evidence="1">Nucleus</location>
    </subcellularLocation>
</comment>
<dbReference type="Proteomes" id="UP000694871">
    <property type="component" value="Unplaced"/>
</dbReference>
<organism evidence="10 11">
    <name type="scientific">Gekko japonicus</name>
    <name type="common">Schlegel's Japanese gecko</name>
    <dbReference type="NCBI Taxonomy" id="146911"/>
    <lineage>
        <taxon>Eukaryota</taxon>
        <taxon>Metazoa</taxon>
        <taxon>Chordata</taxon>
        <taxon>Craniata</taxon>
        <taxon>Vertebrata</taxon>
        <taxon>Euteleostomi</taxon>
        <taxon>Lepidosauria</taxon>
        <taxon>Squamata</taxon>
        <taxon>Bifurcata</taxon>
        <taxon>Gekkota</taxon>
        <taxon>Gekkonidae</taxon>
        <taxon>Gekkoninae</taxon>
        <taxon>Gekko</taxon>
    </lineage>
</organism>
<protein>
    <recommendedName>
        <fullName evidence="4">CST complex subunit CTC1</fullName>
    </recommendedName>
</protein>
<keyword evidence="10" id="KW-1185">Reference proteome</keyword>
<evidence type="ECO:0000256" key="9">
    <source>
        <dbReference type="SAM" id="MobiDB-lite"/>
    </source>
</evidence>
<dbReference type="Pfam" id="PF15489">
    <property type="entry name" value="CTC1"/>
    <property type="match status" value="1"/>
</dbReference>
<keyword evidence="7" id="KW-0238">DNA-binding</keyword>
<keyword evidence="8" id="KW-0539">Nucleus</keyword>
<evidence type="ECO:0000256" key="5">
    <source>
        <dbReference type="ARBA" id="ARBA00022454"/>
    </source>
</evidence>
<evidence type="ECO:0000256" key="7">
    <source>
        <dbReference type="ARBA" id="ARBA00023125"/>
    </source>
</evidence>
<evidence type="ECO:0000256" key="4">
    <source>
        <dbReference type="ARBA" id="ARBA00016175"/>
    </source>
</evidence>
<sequence>MIFHRDGRPFADTSLIGCLLQVETFQLMAEQFLQSDFPSWQELKSPKHVKEKKTRLYVQFYVEDVKLLHSPEKRGPETPKVHEESSPVPKDNGSPVAEPRSPGGNLANTEGAKTVANPPEPSENIAGEARGVSRLFLVTQKEGLMRRNYPRALEGEGKDGQARQLCFQATVFWMGKPEQCRGEAEVQKGLGASVLGEPSEAEPEVLLLFLGKALRWFPVLHPGRLYQLIIPQGSDLNVSDKLCLPVGPGNLSNMKNCSLFLPVPETAYLHHVSWTSQMAPEASEMGPKLFPIAEILSPSFTGTLVSFSGVIAERTLRECLTGKKPVASHSDRQQEGNFLPWDYTLKLSILPTCGPSTGLDVYVEATFLPYLWGMLPGARILFHNLQRRISRFRNVYCTYTASSCLSVLSPLPPASPPRPTDGGSRFPAAYLSRIQLQPPSLGQVQVTCHVTCVLTLSLSWTCSLCGSIIKEGRCSQQNPPCSSCTGVIKANARILVEDGTGEAVVSCRNQQVREVLALSPKEWDVVQAHVRSKGFVCIRHNESGGGPGGTEDPGDLLTSYLRSLCRSPVVLRSLVLGARLDRKPTEAGSRWMRRFVSNEVEFQSQMRNQPKLMCLSIREAT</sequence>
<evidence type="ECO:0000256" key="8">
    <source>
        <dbReference type="ARBA" id="ARBA00023242"/>
    </source>
</evidence>
<reference evidence="11" key="1">
    <citation type="submission" date="2025-08" db="UniProtKB">
        <authorList>
            <consortium name="RefSeq"/>
        </authorList>
    </citation>
    <scope>IDENTIFICATION</scope>
</reference>
<dbReference type="PANTHER" id="PTHR14865">
    <property type="entry name" value="CST COMPLEX SUBUNIT CTC1"/>
    <property type="match status" value="1"/>
</dbReference>